<dbReference type="InterPro" id="IPR049916">
    <property type="entry name" value="WDR72-like"/>
</dbReference>
<feature type="region of interest" description="Disordered" evidence="2">
    <location>
        <begin position="826"/>
        <end position="846"/>
    </location>
</feature>
<feature type="compositionally biased region" description="Polar residues" evidence="2">
    <location>
        <begin position="418"/>
        <end position="433"/>
    </location>
</feature>
<feature type="region of interest" description="Disordered" evidence="2">
    <location>
        <begin position="368"/>
        <end position="445"/>
    </location>
</feature>
<accession>W3VSG8</accession>
<feature type="compositionally biased region" description="Low complexity" evidence="2">
    <location>
        <begin position="43"/>
        <end position="61"/>
    </location>
</feature>
<feature type="region of interest" description="Disordered" evidence="2">
    <location>
        <begin position="908"/>
        <end position="933"/>
    </location>
</feature>
<feature type="compositionally biased region" description="Low complexity" evidence="2">
    <location>
        <begin position="368"/>
        <end position="379"/>
    </location>
</feature>
<sequence>MTTATPLSLPFVLGQDAKPASIHSPKRQWKPDRPNYRALLTTAQPQQKSAASSSAPLSRLQGSAKAAAQHVDVDQLEADLDEWGLPAIDASDSSSSDTPRLSTPSAALSYDENSATHNHPRFQSRRPDGNASFTALDQWDPSISFAPFASNALQPDDLESRQTPTAPSGYDPGLGRVVAVGRTDGTVSIYRAYGRIEDYDSFSRTDRSNQCIEHTITASASASSIVSSASALASRRSSNVSNPSLLRSPDLEAPAIRLTSSVRSPTSAGRDASPLLSTLSPVERSSLAARSTVSAASISSTIAANVQLDEGAPASSLQSNITATGHTADRSNSDRAENRLELQMAAAERNDHQHGVVGGVIERLGLASHTHSSSQHQHSLPSIQDARPSHHRRSTSRRPSVGENSDMPSPLAKLTEVAKTSTPAKANQSSASPRSDAPIKRSDSEAWLHDPTRGRFCPVMTLLTRDRSPVVALRLVPMPSPPTPSAEADGNNRVAAATRLGNIALLVVQAAGNVSLWSILEGAMLWQFDLTAANVVSDPSDAVEAAIKDASVSLNVMHSLGRQLPASIGTPLVRSPAGSARASPRPTFAGGDASMRRSMLRSALSGQGAASFSRLRDAYGVQMDDSVQILQSSYGPLALLWDSHSSSALIIDLSNGRLMLHETLGDVHAASRPSLLSIPGSEDRLGLAWFDSSSAKLQKRLLRFSPSPTLAVPGVEDASLPPAKLAAVSLEDPDDADSTASLQCDLSSLSDPVDRVYLLPGRVIILSGARLAILTPGGGDAKFLQESDSEAFTKVCGSSRDSQHLLVRTSSAIATLELVSGTFKRAAQPDGASQTEPSNPANPVNSLPAGRLNLAWNLPGSGALLDKVFLLQPLASQSRSTEPMSRNSATPKELAALDLRDLHVEDLLSAPGTPSADAAASSAPQPPQLGGLDAKDNRITAVLPLSLERIAAARSGGISVSPLSSLAASALGDGASQSASMPNSLGGDHEICLLRSATAPRSGHRLIIGGTLQGEVGFWTVPAAGAQDSTHPALEAALSVSTTPVEALVVFGDEDNTIRLHGCAACICADSSVTVVVLEGFRKLYTVPGRGARLTSLAVRADDLLLTYDDGKARVWDLRSQELRRSIATDQAQALVEDGKGWWSVKTIEPYNPLHSGTTGVLSQLAAARGEAAATLLVDFRRAIEAAARPMRGGMPTSGNEISSAVPGGKSTTASLQPPARLRTEPDSDANAGSPISLGSPAARKAVNIVRPLLPVVYPTGLDADIDAKLAVLLNLDEPGSLNTPNAKGGAFHVGLLSPPDALMVAGAGATSGGEQTAKQAWKLSSRLTTTRLLIASALVRVLGNVSELADIAEDLQRFVDDELQLSTLVGVGFRGITLDELVPYWLDSNLELQSAAHAMFQSALARLEQSELDEVCSKWHPLLGAARSEALADRARGDGKAASVLGEATPSTRALALLGSIAVERYACLSPRLLKDIASTVHSAIVGDRGSEMRTGEELQKLAVAVELCRRGFSMWQHYFDATEVVRALFALSTSTSASSSGESELRALARSATLQIAAENTPLFMTTLSLDILHARSAAHCAATMRLVAFMVRKRPAVLVANLPRLAEAVVKSLDPTHTTMREAVVNAATVMISELVSTYPSISFFGAGQRLAVGTHEGAVIMYDLKTATRLYVLEGHRRRADAVSFSPDGRRLVTMSLEEGRVLVWKTSSGFSSFFSPGQMPRQGATDAKLTDGAYKAFLFHVGDPQDVASRKAPAQASGATEEPDFVGFDRIGFHWNTERSVRVEIGETQLNISVD</sequence>
<dbReference type="PANTHER" id="PTHR44099">
    <property type="entry name" value="RABCONNECTIN-3B, ISOFORM A"/>
    <property type="match status" value="1"/>
</dbReference>
<dbReference type="Proteomes" id="UP000019462">
    <property type="component" value="Unassembled WGS sequence"/>
</dbReference>
<dbReference type="SUPFAM" id="SSF50969">
    <property type="entry name" value="YVTN repeat-like/Quinoprotein amine dehydrogenase"/>
    <property type="match status" value="1"/>
</dbReference>
<organism evidence="3 4">
    <name type="scientific">Moesziomyces aphidis</name>
    <name type="common">Pseudozyma aphidis</name>
    <dbReference type="NCBI Taxonomy" id="84754"/>
    <lineage>
        <taxon>Eukaryota</taxon>
        <taxon>Fungi</taxon>
        <taxon>Dikarya</taxon>
        <taxon>Basidiomycota</taxon>
        <taxon>Ustilaginomycotina</taxon>
        <taxon>Ustilaginomycetes</taxon>
        <taxon>Ustilaginales</taxon>
        <taxon>Ustilaginaceae</taxon>
        <taxon>Moesziomyces</taxon>
    </lineage>
</organism>
<feature type="region of interest" description="Disordered" evidence="2">
    <location>
        <begin position="1191"/>
        <end position="1237"/>
    </location>
</feature>
<dbReference type="InterPro" id="IPR001680">
    <property type="entry name" value="WD40_rpt"/>
</dbReference>
<feature type="compositionally biased region" description="Polar residues" evidence="2">
    <location>
        <begin position="831"/>
        <end position="845"/>
    </location>
</feature>
<dbReference type="EMBL" id="AWNI01000008">
    <property type="protein sequence ID" value="ETS63721.1"/>
    <property type="molecule type" value="Genomic_DNA"/>
</dbReference>
<dbReference type="HOGENOM" id="CLU_238225_0_0_1"/>
<keyword evidence="1" id="KW-0853">WD repeat</keyword>
<feature type="region of interest" description="Disordered" evidence="2">
    <location>
        <begin position="87"/>
        <end position="133"/>
    </location>
</feature>
<evidence type="ECO:0000313" key="3">
    <source>
        <dbReference type="EMBL" id="ETS63721.1"/>
    </source>
</evidence>
<feature type="region of interest" description="Disordered" evidence="2">
    <location>
        <begin position="1"/>
        <end position="69"/>
    </location>
</feature>
<dbReference type="SMART" id="SM00320">
    <property type="entry name" value="WD40"/>
    <property type="match status" value="3"/>
</dbReference>
<name>W3VSG8_MOEAP</name>
<dbReference type="InterPro" id="IPR015943">
    <property type="entry name" value="WD40/YVTN_repeat-like_dom_sf"/>
</dbReference>
<reference evidence="3 4" key="1">
    <citation type="journal article" date="2014" name="Genome Announc.">
        <title>Genome sequence of the basidiomycetous fungus Pseudozyma aphidis DSM70725, an efficient producer of biosurfactant mannosylerythritol lipids.</title>
        <authorList>
            <person name="Lorenz S."/>
            <person name="Guenther M."/>
            <person name="Grumaz C."/>
            <person name="Rupp S."/>
            <person name="Zibek S."/>
            <person name="Sohn K."/>
        </authorList>
    </citation>
    <scope>NUCLEOTIDE SEQUENCE [LARGE SCALE GENOMIC DNA]</scope>
    <source>
        <strain evidence="4">ATCC 32657 / CBS 517.83 / DSM 70725 / JCM 10318 / NBRC 10182 / NRRL Y-7954 / St-0401</strain>
    </source>
</reference>
<dbReference type="Gene3D" id="2.130.10.10">
    <property type="entry name" value="YVTN repeat-like/Quinoprotein amine dehydrogenase"/>
    <property type="match status" value="2"/>
</dbReference>
<dbReference type="PROSITE" id="PS50082">
    <property type="entry name" value="WD_REPEATS_2"/>
    <property type="match status" value="1"/>
</dbReference>
<comment type="caution">
    <text evidence="3">The sequence shown here is derived from an EMBL/GenBank/DDBJ whole genome shotgun (WGS) entry which is preliminary data.</text>
</comment>
<gene>
    <name evidence="3" type="ORF">PaG_02031</name>
</gene>
<feature type="repeat" description="WD" evidence="1">
    <location>
        <begin position="1677"/>
        <end position="1714"/>
    </location>
</feature>
<evidence type="ECO:0000313" key="4">
    <source>
        <dbReference type="Proteomes" id="UP000019462"/>
    </source>
</evidence>
<protein>
    <submittedName>
        <fullName evidence="3">Uncharacterized protein</fullName>
    </submittedName>
</protein>
<dbReference type="GO" id="GO:0005737">
    <property type="term" value="C:cytoplasm"/>
    <property type="evidence" value="ECO:0007669"/>
    <property type="project" value="TreeGrafter"/>
</dbReference>
<dbReference type="OrthoDB" id="338622at2759"/>
<evidence type="ECO:0000256" key="1">
    <source>
        <dbReference type="PROSITE-ProRule" id="PRU00221"/>
    </source>
</evidence>
<dbReference type="InterPro" id="IPR011044">
    <property type="entry name" value="Quino_amine_DH_bsu"/>
</dbReference>
<evidence type="ECO:0000256" key="2">
    <source>
        <dbReference type="SAM" id="MobiDB-lite"/>
    </source>
</evidence>
<proteinExistence type="predicted"/>
<feature type="compositionally biased region" description="Low complexity" evidence="2">
    <location>
        <begin position="909"/>
        <end position="923"/>
    </location>
</feature>
<keyword evidence="4" id="KW-1185">Reference proteome</keyword>
<feature type="compositionally biased region" description="Polar residues" evidence="2">
    <location>
        <begin position="258"/>
        <end position="267"/>
    </location>
</feature>
<dbReference type="PANTHER" id="PTHR44099:SF4">
    <property type="entry name" value="RABCONNECTIN-3B, ISOFORM A"/>
    <property type="match status" value="1"/>
</dbReference>
<feature type="region of interest" description="Disordered" evidence="2">
    <location>
        <begin position="257"/>
        <end position="277"/>
    </location>
</feature>
<feature type="compositionally biased region" description="Low complexity" evidence="2">
    <location>
        <begin position="91"/>
        <end position="105"/>
    </location>
</feature>